<accession>A0A2K9V1K5</accession>
<keyword evidence="1" id="KW-0614">Plasmid</keyword>
<dbReference type="EMBL" id="MF679147">
    <property type="protein sequence ID" value="AUV51363.1"/>
    <property type="molecule type" value="Genomic_DNA"/>
</dbReference>
<protein>
    <submittedName>
        <fullName evidence="1">Sugar kinase</fullName>
    </submittedName>
</protein>
<dbReference type="AlphaFoldDB" id="A0A2K9V1K5"/>
<proteinExistence type="predicted"/>
<dbReference type="GO" id="GO:0016301">
    <property type="term" value="F:kinase activity"/>
    <property type="evidence" value="ECO:0007669"/>
    <property type="project" value="UniProtKB-KW"/>
</dbReference>
<sequence length="41" mass="4644">MSDSLKEGANKRGNSSRLTQSFHFFMFEPIFSPVNALNQPI</sequence>
<evidence type="ECO:0000313" key="1">
    <source>
        <dbReference type="EMBL" id="AUV51155.1"/>
    </source>
</evidence>
<reference evidence="1" key="1">
    <citation type="journal article" date="2018" name="J. Antimicrob. Chemother.">
        <title>Recombination of plasmids in a carbapenem-resistant NDM-5-producing clinical Escherichia coli isolate.</title>
        <authorList>
            <person name="Xie M."/>
            <person name="Li R."/>
            <person name="Liu Z."/>
            <person name="Chan E.W.C."/>
            <person name="Chen S."/>
        </authorList>
    </citation>
    <scope>NUCLEOTIDE SEQUENCE</scope>
    <source>
        <plasmid evidence="1">pBJ114-141</plasmid>
        <plasmid evidence="2">pBJ114T-190</plasmid>
    </source>
</reference>
<evidence type="ECO:0000313" key="2">
    <source>
        <dbReference type="EMBL" id="AUV51363.1"/>
    </source>
</evidence>
<keyword evidence="1" id="KW-0808">Transferase</keyword>
<keyword evidence="1" id="KW-0418">Kinase</keyword>
<dbReference type="EMBL" id="MF679146">
    <property type="protein sequence ID" value="AUV51155.1"/>
    <property type="molecule type" value="Genomic_DNA"/>
</dbReference>
<organism evidence="1">
    <name type="scientific">Escherichia coli</name>
    <dbReference type="NCBI Taxonomy" id="562"/>
    <lineage>
        <taxon>Bacteria</taxon>
        <taxon>Pseudomonadati</taxon>
        <taxon>Pseudomonadota</taxon>
        <taxon>Gammaproteobacteria</taxon>
        <taxon>Enterobacterales</taxon>
        <taxon>Enterobacteriaceae</taxon>
        <taxon>Escherichia</taxon>
    </lineage>
</organism>
<geneLocation type="plasmid" evidence="2">
    <name>pBJ114T-190</name>
</geneLocation>
<name>A0A2K9V1K5_ECOLX</name>
<geneLocation type="plasmid" evidence="1">
    <name>pBJ114-141</name>
</geneLocation>